<protein>
    <submittedName>
        <fullName evidence="4">LruC domain-containing protein</fullName>
    </submittedName>
</protein>
<evidence type="ECO:0000259" key="3">
    <source>
        <dbReference type="Pfam" id="PF16130"/>
    </source>
</evidence>
<feature type="domain" description="DUF4842" evidence="3">
    <location>
        <begin position="256"/>
        <end position="465"/>
    </location>
</feature>
<dbReference type="InterPro" id="IPR031025">
    <property type="entry name" value="LruC_dom"/>
</dbReference>
<dbReference type="Pfam" id="PF16130">
    <property type="entry name" value="DUF4842"/>
    <property type="match status" value="1"/>
</dbReference>
<dbReference type="RefSeq" id="WP_200587336.1">
    <property type="nucleotide sequence ID" value="NZ_JAEHFY010000020.1"/>
</dbReference>
<sequence length="480" mass="53864">MKKIFTLVFLSFATQAIFAQRPVTLDCESGNRNNDAAVCWEFPGTIHSSISAISGKYSSRTGPLSDGIYFPDGVKSPWMKFDGTGSIKWKMKLEKWTDVKYREFALIKVAPDDTTDTIFRYDFTSANAENIYNGNIKINFSGIYKLKFFFIGEGGTTRGILDDIIIDGTYWSSPSNSCNPIAPDPQNGDDDGDGVPNNKDAYPKDPTLAFECYYPANIGNGTLMFEDLWPKKGDYDLNDLVAEYKIRFRYNSKNILVDAEMEIALKALGAGNSNGLMYQFDKIKSDQIESVTGSKITGNIVTLAPNGVESGQKYANILIFDNGNAIMPNGDNARSNVTNVEPNSPYIIPQKVIVDIVFKTDAAHAVHYTDLNFNPYLIANQKRGVEIHLPGFVPSDKADKSIFGTYDDDTHVSTKKYYQTRDNLPWAIDINTEIPYLQEQKEITTGYSKFLQWALSNGKQFNDWYLNKPGYRNNGNLYIR</sequence>
<evidence type="ECO:0000256" key="2">
    <source>
        <dbReference type="SAM" id="SignalP"/>
    </source>
</evidence>
<evidence type="ECO:0000313" key="4">
    <source>
        <dbReference type="EMBL" id="MBK0384014.1"/>
    </source>
</evidence>
<comment type="caution">
    <text evidence="4">The sequence shown here is derived from an EMBL/GenBank/DDBJ whole genome shotgun (WGS) entry which is preliminary data.</text>
</comment>
<dbReference type="EMBL" id="JAEHFY010000020">
    <property type="protein sequence ID" value="MBK0384014.1"/>
    <property type="molecule type" value="Genomic_DNA"/>
</dbReference>
<dbReference type="InterPro" id="IPR032295">
    <property type="entry name" value="DUF4842"/>
</dbReference>
<feature type="region of interest" description="Disordered" evidence="1">
    <location>
        <begin position="177"/>
        <end position="200"/>
    </location>
</feature>
<keyword evidence="5" id="KW-1185">Reference proteome</keyword>
<accession>A0ABS1BM93</accession>
<gene>
    <name evidence="4" type="ORF">I5M32_13680</name>
</gene>
<organism evidence="4 5">
    <name type="scientific">Pedobacter segetis</name>
    <dbReference type="NCBI Taxonomy" id="2793069"/>
    <lineage>
        <taxon>Bacteria</taxon>
        <taxon>Pseudomonadati</taxon>
        <taxon>Bacteroidota</taxon>
        <taxon>Sphingobacteriia</taxon>
        <taxon>Sphingobacteriales</taxon>
        <taxon>Sphingobacteriaceae</taxon>
        <taxon>Pedobacter</taxon>
    </lineage>
</organism>
<feature type="chain" id="PRO_5045126508" evidence="2">
    <location>
        <begin position="20"/>
        <end position="480"/>
    </location>
</feature>
<name>A0ABS1BM93_9SPHI</name>
<evidence type="ECO:0000256" key="1">
    <source>
        <dbReference type="SAM" id="MobiDB-lite"/>
    </source>
</evidence>
<evidence type="ECO:0000313" key="5">
    <source>
        <dbReference type="Proteomes" id="UP000660024"/>
    </source>
</evidence>
<dbReference type="Proteomes" id="UP000660024">
    <property type="component" value="Unassembled WGS sequence"/>
</dbReference>
<proteinExistence type="predicted"/>
<reference evidence="4 5" key="1">
    <citation type="submission" date="2020-12" db="EMBL/GenBank/DDBJ databases">
        <title>Bacterial novel species Pedobacter sp. SD-b isolated from soil.</title>
        <authorList>
            <person name="Jung H.-Y."/>
        </authorList>
    </citation>
    <scope>NUCLEOTIDE SEQUENCE [LARGE SCALE GENOMIC DNA]</scope>
    <source>
        <strain evidence="4 5">SD-b</strain>
    </source>
</reference>
<dbReference type="NCBIfam" id="TIGR04456">
    <property type="entry name" value="LruC_dom"/>
    <property type="match status" value="1"/>
</dbReference>
<keyword evidence="2" id="KW-0732">Signal</keyword>
<feature type="signal peptide" evidence="2">
    <location>
        <begin position="1"/>
        <end position="19"/>
    </location>
</feature>